<evidence type="ECO:0000313" key="3">
    <source>
        <dbReference type="EMBL" id="MEN3227901.1"/>
    </source>
</evidence>
<evidence type="ECO:0000256" key="2">
    <source>
        <dbReference type="SAM" id="MobiDB-lite"/>
    </source>
</evidence>
<sequence length="267" mass="28206">MVVPITLSLRPYGRDRHPERFAPERTPLRRKQPPRGRGTDGTSASVTVRRGRALAAALCLFGLPVPCRAADSAADTTAAGGLTAGSLLVRGRVIGSIPVGQSSHVAPIGGRVITPARPLPDLDLTYFLSDHFAVAGQVGVVSTRTSIRGSFIGDLPIGSTWSLSATGAVQFHFRPGDPFNPYLGAGAGYTHPIAYEPAKPLVTAMKADPQLGPMLQAGFDYHLAGNWYANMEIKKIFLPPQVSRIGAGTATVRLDLLIVGAGIGYRF</sequence>
<reference evidence="3 4" key="1">
    <citation type="journal article" date="2023" name="PLoS ONE">
        <title>Complete genome assembly of Hawai'i environmental nontuberculous mycobacteria reveals unexpected co-isolation with methylobacteria.</title>
        <authorList>
            <person name="Hendrix J."/>
            <person name="Epperson L.E."/>
            <person name="Tong E.I."/>
            <person name="Chan Y.L."/>
            <person name="Hasan N.A."/>
            <person name="Dawrs S.N."/>
            <person name="Norton G.J."/>
            <person name="Virdi R."/>
            <person name="Crooks J.L."/>
            <person name="Chan E.D."/>
            <person name="Honda J.R."/>
            <person name="Strong M."/>
        </authorList>
    </citation>
    <scope>NUCLEOTIDE SEQUENCE [LARGE SCALE GENOMIC DNA]</scope>
    <source>
        <strain evidence="3 4">NJH_HI01</strain>
    </source>
</reference>
<comment type="similarity">
    <text evidence="1">Belongs to the OmpW/AlkL family.</text>
</comment>
<dbReference type="RefSeq" id="WP_017484952.1">
    <property type="nucleotide sequence ID" value="NZ_JACHOS010000006.1"/>
</dbReference>
<dbReference type="InterPro" id="IPR005618">
    <property type="entry name" value="OMPW"/>
</dbReference>
<keyword evidence="4" id="KW-1185">Reference proteome</keyword>
<evidence type="ECO:0000313" key="4">
    <source>
        <dbReference type="Proteomes" id="UP001404845"/>
    </source>
</evidence>
<gene>
    <name evidence="3" type="ORF">PUR21_09720</name>
</gene>
<name>A0ABU9ZA84_9HYPH</name>
<feature type="region of interest" description="Disordered" evidence="2">
    <location>
        <begin position="1"/>
        <end position="46"/>
    </location>
</feature>
<dbReference type="EMBL" id="JAQYXL010000001">
    <property type="protein sequence ID" value="MEN3227901.1"/>
    <property type="molecule type" value="Genomic_DNA"/>
</dbReference>
<dbReference type="PANTHER" id="PTHR36920">
    <property type="match status" value="1"/>
</dbReference>
<dbReference type="Pfam" id="PF03922">
    <property type="entry name" value="OmpW"/>
    <property type="match status" value="1"/>
</dbReference>
<dbReference type="PANTHER" id="PTHR36920:SF1">
    <property type="entry name" value="OUTER MEMBRANE PROTEIN W"/>
    <property type="match status" value="1"/>
</dbReference>
<protein>
    <submittedName>
        <fullName evidence="3">Outer membrane beta-barrel protein</fullName>
    </submittedName>
</protein>
<comment type="caution">
    <text evidence="3">The sequence shown here is derived from an EMBL/GenBank/DDBJ whole genome shotgun (WGS) entry which is preliminary data.</text>
</comment>
<evidence type="ECO:0000256" key="1">
    <source>
        <dbReference type="ARBA" id="ARBA00009330"/>
    </source>
</evidence>
<dbReference type="Proteomes" id="UP001404845">
    <property type="component" value="Unassembled WGS sequence"/>
</dbReference>
<proteinExistence type="inferred from homology"/>
<dbReference type="SUPFAM" id="SSF56925">
    <property type="entry name" value="OMPA-like"/>
    <property type="match status" value="1"/>
</dbReference>
<feature type="compositionally biased region" description="Basic and acidic residues" evidence="2">
    <location>
        <begin position="12"/>
        <end position="27"/>
    </location>
</feature>
<accession>A0ABU9ZA84</accession>
<dbReference type="InterPro" id="IPR011250">
    <property type="entry name" value="OMP/PagP_B-barrel"/>
</dbReference>
<organism evidence="3 4">
    <name type="scientific">Methylorubrum rhodesianum</name>
    <dbReference type="NCBI Taxonomy" id="29427"/>
    <lineage>
        <taxon>Bacteria</taxon>
        <taxon>Pseudomonadati</taxon>
        <taxon>Pseudomonadota</taxon>
        <taxon>Alphaproteobacteria</taxon>
        <taxon>Hyphomicrobiales</taxon>
        <taxon>Methylobacteriaceae</taxon>
        <taxon>Methylorubrum</taxon>
    </lineage>
</organism>
<dbReference type="Gene3D" id="2.40.160.20">
    <property type="match status" value="1"/>
</dbReference>